<keyword evidence="2" id="KW-1185">Reference proteome</keyword>
<evidence type="ECO:0000313" key="1">
    <source>
        <dbReference type="EnsemblMetazoa" id="PPA33360.1"/>
    </source>
</evidence>
<dbReference type="AlphaFoldDB" id="A0A2A6C8X1"/>
<evidence type="ECO:0000313" key="2">
    <source>
        <dbReference type="Proteomes" id="UP000005239"/>
    </source>
</evidence>
<reference evidence="2" key="1">
    <citation type="journal article" date="2008" name="Nat. Genet.">
        <title>The Pristionchus pacificus genome provides a unique perspective on nematode lifestyle and parasitism.</title>
        <authorList>
            <person name="Dieterich C."/>
            <person name="Clifton S.W."/>
            <person name="Schuster L.N."/>
            <person name="Chinwalla A."/>
            <person name="Delehaunty K."/>
            <person name="Dinkelacker I."/>
            <person name="Fulton L."/>
            <person name="Fulton R."/>
            <person name="Godfrey J."/>
            <person name="Minx P."/>
            <person name="Mitreva M."/>
            <person name="Roeseler W."/>
            <person name="Tian H."/>
            <person name="Witte H."/>
            <person name="Yang S.P."/>
            <person name="Wilson R.K."/>
            <person name="Sommer R.J."/>
        </authorList>
    </citation>
    <scope>NUCLEOTIDE SEQUENCE [LARGE SCALE GENOMIC DNA]</scope>
    <source>
        <strain evidence="2">PS312</strain>
    </source>
</reference>
<name>A0A2A6C8X1_PRIPA</name>
<reference evidence="1" key="2">
    <citation type="submission" date="2022-06" db="UniProtKB">
        <authorList>
            <consortium name="EnsemblMetazoa"/>
        </authorList>
    </citation>
    <scope>IDENTIFICATION</scope>
    <source>
        <strain evidence="1">PS312</strain>
    </source>
</reference>
<dbReference type="PANTHER" id="PTHR34851">
    <property type="entry name" value="PROTEIN CBG05235-RELATED"/>
    <property type="match status" value="1"/>
</dbReference>
<protein>
    <submittedName>
        <fullName evidence="1">Uncharacterized protein</fullName>
    </submittedName>
</protein>
<proteinExistence type="predicted"/>
<accession>A0A2A6C8X1</accession>
<dbReference type="EnsemblMetazoa" id="PPA33360.1">
    <property type="protein sequence ID" value="PPA33360.1"/>
    <property type="gene ID" value="WBGene00206220"/>
</dbReference>
<dbReference type="PANTHER" id="PTHR34851:SF5">
    <property type="entry name" value="MARVEL DOMAIN-CONTAINING PROTEIN"/>
    <property type="match status" value="1"/>
</dbReference>
<gene>
    <name evidence="1" type="primary">WBGene00206220</name>
</gene>
<accession>A0A8R1UL60</accession>
<sequence length="168" mass="18749">MERKCCCRLSNTTGTIILALIIIFFSIIPIVINFQPSIDVDTSHQIVDTVEYSLTILAGTLAIVSCCYKRAVLMIPVLIILGLLIVFVSVRLVLCVVGLFVPDSIIPNFIREVRKTDDDIFQYTAVYTIVNAVHILVLLFVFPVFRGTYHDLREDQSSNVAKVVVETG</sequence>
<organism evidence="1 2">
    <name type="scientific">Pristionchus pacificus</name>
    <name type="common">Parasitic nematode worm</name>
    <dbReference type="NCBI Taxonomy" id="54126"/>
    <lineage>
        <taxon>Eukaryota</taxon>
        <taxon>Metazoa</taxon>
        <taxon>Ecdysozoa</taxon>
        <taxon>Nematoda</taxon>
        <taxon>Chromadorea</taxon>
        <taxon>Rhabditida</taxon>
        <taxon>Rhabditina</taxon>
        <taxon>Diplogasteromorpha</taxon>
        <taxon>Diplogasteroidea</taxon>
        <taxon>Neodiplogasteridae</taxon>
        <taxon>Pristionchus</taxon>
    </lineage>
</organism>
<dbReference type="Proteomes" id="UP000005239">
    <property type="component" value="Unassembled WGS sequence"/>
</dbReference>